<name>A0ABQ9FZP7_9NEOP</name>
<feature type="compositionally biased region" description="Low complexity" evidence="1">
    <location>
        <begin position="460"/>
        <end position="501"/>
    </location>
</feature>
<dbReference type="PANTHER" id="PTHR36721:SF1">
    <property type="entry name" value="OS04G0446401 PROTEIN"/>
    <property type="match status" value="1"/>
</dbReference>
<feature type="compositionally biased region" description="Pro residues" evidence="1">
    <location>
        <begin position="385"/>
        <end position="405"/>
    </location>
</feature>
<feature type="compositionally biased region" description="Low complexity" evidence="1">
    <location>
        <begin position="509"/>
        <end position="581"/>
    </location>
</feature>
<comment type="caution">
    <text evidence="2">The sequence shown here is derived from an EMBL/GenBank/DDBJ whole genome shotgun (WGS) entry which is preliminary data.</text>
</comment>
<reference evidence="2 3" key="1">
    <citation type="submission" date="2023-02" db="EMBL/GenBank/DDBJ databases">
        <title>LHISI_Scaffold_Assembly.</title>
        <authorList>
            <person name="Stuart O.P."/>
            <person name="Cleave R."/>
            <person name="Magrath M.J.L."/>
            <person name="Mikheyev A.S."/>
        </authorList>
    </citation>
    <scope>NUCLEOTIDE SEQUENCE [LARGE SCALE GENOMIC DNA]</scope>
    <source>
        <strain evidence="2">Daus_M_001</strain>
        <tissue evidence="2">Leg muscle</tissue>
    </source>
</reference>
<proteinExistence type="predicted"/>
<protein>
    <submittedName>
        <fullName evidence="2">Uncharacterized protein</fullName>
    </submittedName>
</protein>
<feature type="compositionally biased region" description="Low complexity" evidence="1">
    <location>
        <begin position="406"/>
        <end position="433"/>
    </location>
</feature>
<feature type="region of interest" description="Disordered" evidence="1">
    <location>
        <begin position="378"/>
        <end position="581"/>
    </location>
</feature>
<feature type="compositionally biased region" description="Polar residues" evidence="1">
    <location>
        <begin position="18"/>
        <end position="30"/>
    </location>
</feature>
<gene>
    <name evidence="2" type="ORF">PR048_033237</name>
</gene>
<feature type="compositionally biased region" description="Basic residues" evidence="1">
    <location>
        <begin position="434"/>
        <end position="459"/>
    </location>
</feature>
<dbReference type="EMBL" id="JARBHB010000017">
    <property type="protein sequence ID" value="KAJ8865717.1"/>
    <property type="molecule type" value="Genomic_DNA"/>
</dbReference>
<feature type="compositionally biased region" description="Basic and acidic residues" evidence="1">
    <location>
        <begin position="8"/>
        <end position="17"/>
    </location>
</feature>
<dbReference type="PANTHER" id="PTHR36721">
    <property type="entry name" value="PROLINE-RICH FAMILY PROTEIN"/>
    <property type="match status" value="1"/>
</dbReference>
<keyword evidence="3" id="KW-1185">Reference proteome</keyword>
<dbReference type="Proteomes" id="UP001159363">
    <property type="component" value="Chromosome 16"/>
</dbReference>
<accession>A0ABQ9FZP7</accession>
<sequence>MKGWGKLEIPEKTRRTEASSGTIPSWSNPGMTRPGFEPGSPWWEASSLTAQPPGPGFIRNSNQSTSVRSRTMPLVGGFSRGSPVCPVLKFRRCSILYLTSPSSALKTSLPVIDGKTARQFSDLRRRGDERADAHFAVAPSAPTLLGLGSAKFLQPGVHLKHKTSHFVLFSLSRLPTAKLVFQLNTSVLQVAYLPGALSLQLSSTSRPAYHNSDRIFTESGRSFRLTLLTNCLDDVQQAVAEGSALLVQPCTATDALYDLENEGHDHYGCQVCEHQRGGQRLQEARAWNPSFIQTPVERRNPATDAITTILPTRITGFDSQRGRSQIFASGNHAGRCSWLKAFFGDLPYSRLLHSSAAPYLVSTSSALKISMLKVTQISQLNPNPNTNPKPSPNPNTNPKPSPNPNTKPKTNPNPNTNPNPKQNTNTNPNTNLNTKHKTKPQPKHKTKHQHKSQPKHKQKPPTQTPIQIQNQTPTQTPIQTPTQTPNLNPNPITKPNTSPNTNPTPNPTTKPTINPNPNHNTNTKPNPNTNTNTNLTTKPTINPNPNHNTNPKPNPNTNTNQTPTQTPTQTSIQTPNQAQKT</sequence>
<organism evidence="2 3">
    <name type="scientific">Dryococelus australis</name>
    <dbReference type="NCBI Taxonomy" id="614101"/>
    <lineage>
        <taxon>Eukaryota</taxon>
        <taxon>Metazoa</taxon>
        <taxon>Ecdysozoa</taxon>
        <taxon>Arthropoda</taxon>
        <taxon>Hexapoda</taxon>
        <taxon>Insecta</taxon>
        <taxon>Pterygota</taxon>
        <taxon>Neoptera</taxon>
        <taxon>Polyneoptera</taxon>
        <taxon>Phasmatodea</taxon>
        <taxon>Verophasmatodea</taxon>
        <taxon>Anareolatae</taxon>
        <taxon>Phasmatidae</taxon>
        <taxon>Eurycanthinae</taxon>
        <taxon>Dryococelus</taxon>
    </lineage>
</organism>
<evidence type="ECO:0000313" key="3">
    <source>
        <dbReference type="Proteomes" id="UP001159363"/>
    </source>
</evidence>
<evidence type="ECO:0000313" key="2">
    <source>
        <dbReference type="EMBL" id="KAJ8865717.1"/>
    </source>
</evidence>
<evidence type="ECO:0000256" key="1">
    <source>
        <dbReference type="SAM" id="MobiDB-lite"/>
    </source>
</evidence>
<feature type="region of interest" description="Disordered" evidence="1">
    <location>
        <begin position="1"/>
        <end position="65"/>
    </location>
</feature>